<dbReference type="EMBL" id="CP101740">
    <property type="protein sequence ID" value="UUL83775.1"/>
    <property type="molecule type" value="Genomic_DNA"/>
</dbReference>
<name>A0ABY5LD69_9SPHN</name>
<evidence type="ECO:0000313" key="1">
    <source>
        <dbReference type="EMBL" id="UUL83775.1"/>
    </source>
</evidence>
<reference evidence="1" key="1">
    <citation type="submission" date="2022-07" db="EMBL/GenBank/DDBJ databases">
        <title>Sphingomonas sp. nov., a novel bacterium isolated from the north slope of the Mount Everest.</title>
        <authorList>
            <person name="Cui X."/>
            <person name="Liu Y."/>
        </authorList>
    </citation>
    <scope>NUCLEOTIDE SEQUENCE</scope>
    <source>
        <strain evidence="1">S5-59</strain>
    </source>
</reference>
<dbReference type="Proteomes" id="UP001058533">
    <property type="component" value="Chromosome"/>
</dbReference>
<protein>
    <submittedName>
        <fullName evidence="1">Uncharacterized protein</fullName>
    </submittedName>
</protein>
<evidence type="ECO:0000313" key="2">
    <source>
        <dbReference type="Proteomes" id="UP001058533"/>
    </source>
</evidence>
<sequence length="177" mass="19064">MSILHLAARQLDDAGYSVAALTDADIRYLAFEGDSVLGFVLPFDDAGALIEHWHHDSQRVLKASQFGLRRAETKAWNAYIILLTDGASDYASTIRLGAIEEDLTGTRKIARAGVVSADDMRAALLPLLAMQHAPRLGAVDMVGEIRLRTSELPPELINAFVGGAPDATILQLLEAGQ</sequence>
<keyword evidence="2" id="KW-1185">Reference proteome</keyword>
<organism evidence="1 2">
    <name type="scientific">Sphingomonas qomolangmaensis</name>
    <dbReference type="NCBI Taxonomy" id="2918765"/>
    <lineage>
        <taxon>Bacteria</taxon>
        <taxon>Pseudomonadati</taxon>
        <taxon>Pseudomonadota</taxon>
        <taxon>Alphaproteobacteria</taxon>
        <taxon>Sphingomonadales</taxon>
        <taxon>Sphingomonadaceae</taxon>
        <taxon>Sphingomonas</taxon>
    </lineage>
</organism>
<proteinExistence type="predicted"/>
<gene>
    <name evidence="1" type="ORF">NMP03_06155</name>
</gene>
<dbReference type="RefSeq" id="WP_256507611.1">
    <property type="nucleotide sequence ID" value="NZ_CP101740.1"/>
</dbReference>
<accession>A0ABY5LD69</accession>